<feature type="region of interest" description="Disordered" evidence="4">
    <location>
        <begin position="688"/>
        <end position="732"/>
    </location>
</feature>
<feature type="transmembrane region" description="Helical" evidence="5">
    <location>
        <begin position="118"/>
        <end position="138"/>
    </location>
</feature>
<dbReference type="EMBL" id="CADEPI010000513">
    <property type="protein sequence ID" value="CAB3386795.1"/>
    <property type="molecule type" value="Genomic_DNA"/>
</dbReference>
<keyword evidence="5" id="KW-1133">Transmembrane helix</keyword>
<dbReference type="InterPro" id="IPR011042">
    <property type="entry name" value="6-blade_b-propeller_TolB-like"/>
</dbReference>
<feature type="transmembrane region" description="Helical" evidence="5">
    <location>
        <begin position="171"/>
        <end position="192"/>
    </location>
</feature>
<feature type="transmembrane region" description="Helical" evidence="5">
    <location>
        <begin position="51"/>
        <end position="70"/>
    </location>
</feature>
<dbReference type="AlphaFoldDB" id="A0A8S1DWE4"/>
<comment type="subcellular location">
    <subcellularLocation>
        <location evidence="1">Secreted</location>
    </subcellularLocation>
</comment>
<feature type="transmembrane region" description="Helical" evidence="5">
    <location>
        <begin position="226"/>
        <end position="247"/>
    </location>
</feature>
<dbReference type="Gene3D" id="2.120.10.30">
    <property type="entry name" value="TolB, C-terminal domain"/>
    <property type="match status" value="1"/>
</dbReference>
<comment type="similarity">
    <text evidence="2">Belongs to the major royal jelly protein family.</text>
</comment>
<proteinExistence type="inferred from homology"/>
<keyword evidence="5" id="KW-0472">Membrane</keyword>
<dbReference type="Proteomes" id="UP000494165">
    <property type="component" value="Unassembled WGS sequence"/>
</dbReference>
<dbReference type="PANTHER" id="PTHR10009">
    <property type="entry name" value="PROTEIN YELLOW-RELATED"/>
    <property type="match status" value="1"/>
</dbReference>
<reference evidence="6 7" key="1">
    <citation type="submission" date="2020-04" db="EMBL/GenBank/DDBJ databases">
        <authorList>
            <person name="Alioto T."/>
            <person name="Alioto T."/>
            <person name="Gomez Garrido J."/>
        </authorList>
    </citation>
    <scope>NUCLEOTIDE SEQUENCE [LARGE SCALE GENOMIC DNA]</scope>
</reference>
<feature type="transmembrane region" description="Helical" evidence="5">
    <location>
        <begin position="18"/>
        <end position="39"/>
    </location>
</feature>
<keyword evidence="5" id="KW-0812">Transmembrane</keyword>
<sequence length="764" mass="86786">MRWLVYLCDDPKPTRELIWTYVALNMGFTALAFLAYQILPEKKTFHTQAMCGYLASYIVFFLASHLAHNANYWDVITFIYRFVMPCSFLSIFLWIGLMCFDIYMTFRSIKAKKFEIKFLYASFFAWGIPVAAFAFNFLRHTFASNIFKSNGPPLAINYEKSSKEALLCFEFTVQVSILINLLLLILTSVNVFRAKQESKNNLQNSESRAQASEIDLKTFILLFTKLFVLMGGDLALILVVVGNQLFYKDNMPLLIFILLGSLLGLSPLVNAANFTSVFEWDDLDYNWQSEEQRQQALQNGTFVPEKIEPRYLAVFGQRLFLGLTKDQGVPASLVWLPTTNTPSASPKMQFSSWAMSDHCSTMQTIKGLEVDSVGRLWVLDNGCEKCPCPPKLWIFSLSNNDRIEHVHIFPEKAVSHNFQSRSLQDVALDETNDESFAYITDVKTSQVVVFALKKTDSWAVQMQGKRFQTLACSPDQLFLNEPDSYELYSLPLLELRAGNRVMTPKLIGSFTAHPFRLFLDSTGVMYAAFLDRNYLSTWKTNNPFKEERFYEGKVKDVIKRPYILALSSTQNLWLMVIKNNKPKYTMLRAAVGGVEDNSASKTGGGSLVFALIGTNIITILLLLGVILAWISIRRKKQPVPIQPDKTSVLPRAPTLQEEIKFVRSNAAMINRDAKPRLWESGTYEVPNDFSPPMKRSNRPETSASEVVRRLGPPPPIPVEYDDVGPVESEPPYDYVSARTSSVHYETMDSYETKKYSSVPANEVV</sequence>
<feature type="transmembrane region" description="Helical" evidence="5">
    <location>
        <begin position="607"/>
        <end position="632"/>
    </location>
</feature>
<keyword evidence="3" id="KW-0964">Secreted</keyword>
<dbReference type="Gene3D" id="1.20.1070.10">
    <property type="entry name" value="Rhodopsin 7-helix transmembrane proteins"/>
    <property type="match status" value="1"/>
</dbReference>
<protein>
    <recommendedName>
        <fullName evidence="8">G-protein coupled receptors family 2 profile 2 domain-containing protein</fullName>
    </recommendedName>
</protein>
<evidence type="ECO:0000256" key="1">
    <source>
        <dbReference type="ARBA" id="ARBA00004613"/>
    </source>
</evidence>
<evidence type="ECO:0000256" key="3">
    <source>
        <dbReference type="ARBA" id="ARBA00022525"/>
    </source>
</evidence>
<gene>
    <name evidence="6" type="ORF">CLODIP_2_CD03020</name>
</gene>
<dbReference type="PRINTS" id="PR01366">
    <property type="entry name" value="ROYALJELLY"/>
</dbReference>
<accession>A0A8S1DWE4</accession>
<keyword evidence="7" id="KW-1185">Reference proteome</keyword>
<dbReference type="InterPro" id="IPR017996">
    <property type="entry name" value="MRJP/yellow-related"/>
</dbReference>
<dbReference type="SUPFAM" id="SSF101898">
    <property type="entry name" value="NHL repeat"/>
    <property type="match status" value="1"/>
</dbReference>
<evidence type="ECO:0000313" key="6">
    <source>
        <dbReference type="EMBL" id="CAB3386795.1"/>
    </source>
</evidence>
<dbReference type="PANTHER" id="PTHR10009:SF18">
    <property type="entry name" value="PROTEIN YELLOW-LIKE PROTEIN"/>
    <property type="match status" value="1"/>
</dbReference>
<dbReference type="GO" id="GO:0005576">
    <property type="term" value="C:extracellular region"/>
    <property type="evidence" value="ECO:0007669"/>
    <property type="project" value="UniProtKB-SubCell"/>
</dbReference>
<organism evidence="6 7">
    <name type="scientific">Cloeon dipterum</name>
    <dbReference type="NCBI Taxonomy" id="197152"/>
    <lineage>
        <taxon>Eukaryota</taxon>
        <taxon>Metazoa</taxon>
        <taxon>Ecdysozoa</taxon>
        <taxon>Arthropoda</taxon>
        <taxon>Hexapoda</taxon>
        <taxon>Insecta</taxon>
        <taxon>Pterygota</taxon>
        <taxon>Palaeoptera</taxon>
        <taxon>Ephemeroptera</taxon>
        <taxon>Pisciforma</taxon>
        <taxon>Baetidae</taxon>
        <taxon>Cloeon</taxon>
    </lineage>
</organism>
<dbReference type="Pfam" id="PF03022">
    <property type="entry name" value="MRJP"/>
    <property type="match status" value="1"/>
</dbReference>
<evidence type="ECO:0000313" key="7">
    <source>
        <dbReference type="Proteomes" id="UP000494165"/>
    </source>
</evidence>
<evidence type="ECO:0000256" key="5">
    <source>
        <dbReference type="SAM" id="Phobius"/>
    </source>
</evidence>
<feature type="transmembrane region" description="Helical" evidence="5">
    <location>
        <begin position="253"/>
        <end position="272"/>
    </location>
</feature>
<evidence type="ECO:0000256" key="2">
    <source>
        <dbReference type="ARBA" id="ARBA00009127"/>
    </source>
</evidence>
<dbReference type="OrthoDB" id="9977471at2759"/>
<name>A0A8S1DWE4_9INSE</name>
<evidence type="ECO:0000256" key="4">
    <source>
        <dbReference type="SAM" id="MobiDB-lite"/>
    </source>
</evidence>
<comment type="caution">
    <text evidence="6">The sequence shown here is derived from an EMBL/GenBank/DDBJ whole genome shotgun (WGS) entry which is preliminary data.</text>
</comment>
<evidence type="ECO:0008006" key="8">
    <source>
        <dbReference type="Google" id="ProtNLM"/>
    </source>
</evidence>
<feature type="transmembrane region" description="Helical" evidence="5">
    <location>
        <begin position="82"/>
        <end position="106"/>
    </location>
</feature>